<evidence type="ECO:0000313" key="3">
    <source>
        <dbReference type="EMBL" id="KAJ8454736.1"/>
    </source>
</evidence>
<keyword evidence="4" id="KW-1185">Reference proteome</keyword>
<sequence>MSSVTSPGTETPPGTSVPASPSAANANNKPTFNPGVIVGIAIVSLLVFSGVALILLIFWRRMRRKRAGPVISPHSDLDTHGDAQLFLPHRPQLPSIPSTKSTSTPHMLSPATSSGRSLHSASSAFGTSGTSHSTLMSEYDALIALAEIVESPSSPSVAPSAREPIPSSPLTADVTGSAPSIDSRRSRRRARVIREARYEADGGVRLAGGPIGAALEEEEVMSEARTSILPPPYHLVYGEAMSSFAFVTPANPDHPALAGDLDLVQVLPASHNSSHSAASPPSQPPPEAGFFRTSSLRGGSLSSTNRSAFNINLKVGKQLGPSLVDDTGMGGRLHQIHPSAFLDTVPGPEPTLTQRRSFVKPVVGKEVNSERKLAVIFVRVLHLRITSMKTDSRTLRVVDTASHKATQKDGDNQPTDTLNDVGFYLESRHSRAATDLNPEQRQHSKIPQSKREARNLGCQSWHWLVIPVELKWSAIFASYAKGKSSNAESKGASDGQQGNTARAPSADVGSNEGHF</sequence>
<evidence type="ECO:0000256" key="2">
    <source>
        <dbReference type="SAM" id="Phobius"/>
    </source>
</evidence>
<feature type="compositionally biased region" description="Low complexity" evidence="1">
    <location>
        <begin position="153"/>
        <end position="164"/>
    </location>
</feature>
<gene>
    <name evidence="3" type="ORF">ONZ51_g12861</name>
</gene>
<dbReference type="EMBL" id="JAPEVG010000901">
    <property type="protein sequence ID" value="KAJ8454736.1"/>
    <property type="molecule type" value="Genomic_DNA"/>
</dbReference>
<feature type="compositionally biased region" description="Polar residues" evidence="1">
    <location>
        <begin position="483"/>
        <end position="502"/>
    </location>
</feature>
<organism evidence="3 4">
    <name type="scientific">Trametes cubensis</name>
    <dbReference type="NCBI Taxonomy" id="1111947"/>
    <lineage>
        <taxon>Eukaryota</taxon>
        <taxon>Fungi</taxon>
        <taxon>Dikarya</taxon>
        <taxon>Basidiomycota</taxon>
        <taxon>Agaricomycotina</taxon>
        <taxon>Agaricomycetes</taxon>
        <taxon>Polyporales</taxon>
        <taxon>Polyporaceae</taxon>
        <taxon>Trametes</taxon>
    </lineage>
</organism>
<feature type="transmembrane region" description="Helical" evidence="2">
    <location>
        <begin position="36"/>
        <end position="59"/>
    </location>
</feature>
<feature type="region of interest" description="Disordered" evidence="1">
    <location>
        <begin position="270"/>
        <end position="298"/>
    </location>
</feature>
<feature type="region of interest" description="Disordered" evidence="1">
    <location>
        <begin position="95"/>
        <end position="130"/>
    </location>
</feature>
<proteinExistence type="predicted"/>
<dbReference type="Proteomes" id="UP001215151">
    <property type="component" value="Unassembled WGS sequence"/>
</dbReference>
<keyword evidence="2" id="KW-0812">Transmembrane</keyword>
<comment type="caution">
    <text evidence="3">The sequence shown here is derived from an EMBL/GenBank/DDBJ whole genome shotgun (WGS) entry which is preliminary data.</text>
</comment>
<feature type="region of interest" description="Disordered" evidence="1">
    <location>
        <begin position="153"/>
        <end position="188"/>
    </location>
</feature>
<dbReference type="AlphaFoldDB" id="A0AAD7X3D0"/>
<evidence type="ECO:0000256" key="1">
    <source>
        <dbReference type="SAM" id="MobiDB-lite"/>
    </source>
</evidence>
<keyword evidence="2" id="KW-0472">Membrane</keyword>
<keyword evidence="2" id="KW-1133">Transmembrane helix</keyword>
<name>A0AAD7X3D0_9APHY</name>
<protein>
    <submittedName>
        <fullName evidence="3">Uncharacterized protein</fullName>
    </submittedName>
</protein>
<reference evidence="3" key="1">
    <citation type="submission" date="2022-11" db="EMBL/GenBank/DDBJ databases">
        <title>Genome Sequence of Cubamyces cubensis.</title>
        <authorList>
            <person name="Buettner E."/>
        </authorList>
    </citation>
    <scope>NUCLEOTIDE SEQUENCE</scope>
    <source>
        <strain evidence="3">MPL-01</strain>
    </source>
</reference>
<feature type="region of interest" description="Disordered" evidence="1">
    <location>
        <begin position="483"/>
        <end position="515"/>
    </location>
</feature>
<feature type="region of interest" description="Disordered" evidence="1">
    <location>
        <begin position="1"/>
        <end position="24"/>
    </location>
</feature>
<accession>A0AAD7X3D0</accession>
<feature type="region of interest" description="Disordered" evidence="1">
    <location>
        <begin position="431"/>
        <end position="452"/>
    </location>
</feature>
<evidence type="ECO:0000313" key="4">
    <source>
        <dbReference type="Proteomes" id="UP001215151"/>
    </source>
</evidence>
<feature type="compositionally biased region" description="Low complexity" evidence="1">
    <location>
        <begin position="270"/>
        <end position="280"/>
    </location>
</feature>